<dbReference type="Pfam" id="PF00443">
    <property type="entry name" value="UCH"/>
    <property type="match status" value="1"/>
</dbReference>
<evidence type="ECO:0000256" key="5">
    <source>
        <dbReference type="ARBA" id="ARBA00022801"/>
    </source>
</evidence>
<feature type="transmembrane region" description="Helical" evidence="8">
    <location>
        <begin position="275"/>
        <end position="300"/>
    </location>
</feature>
<dbReference type="OrthoDB" id="429671at2759"/>
<feature type="domain" description="USP" evidence="9">
    <location>
        <begin position="865"/>
        <end position="1250"/>
    </location>
</feature>
<dbReference type="PANTHER" id="PTHR24006:SF687">
    <property type="entry name" value="UBIQUITIN CARBOXYL-TERMINAL HYDROLASE 10"/>
    <property type="match status" value="1"/>
</dbReference>
<evidence type="ECO:0000256" key="3">
    <source>
        <dbReference type="ARBA" id="ARBA00022670"/>
    </source>
</evidence>
<dbReference type="GO" id="GO:0005634">
    <property type="term" value="C:nucleus"/>
    <property type="evidence" value="ECO:0007669"/>
    <property type="project" value="TreeGrafter"/>
</dbReference>
<feature type="transmembrane region" description="Helical" evidence="8">
    <location>
        <begin position="204"/>
        <end position="224"/>
    </location>
</feature>
<evidence type="ECO:0000256" key="7">
    <source>
        <dbReference type="SAM" id="MobiDB-lite"/>
    </source>
</evidence>
<dbReference type="SUPFAM" id="SSF54001">
    <property type="entry name" value="Cysteine proteinases"/>
    <property type="match status" value="1"/>
</dbReference>
<evidence type="ECO:0000313" key="11">
    <source>
        <dbReference type="Proteomes" id="UP000759537"/>
    </source>
</evidence>
<comment type="caution">
    <text evidence="10">The sequence shown here is derived from an EMBL/GenBank/DDBJ whole genome shotgun (WGS) entry which is preliminary data.</text>
</comment>
<dbReference type="PROSITE" id="PS50235">
    <property type="entry name" value="USP_3"/>
    <property type="match status" value="1"/>
</dbReference>
<dbReference type="PANTHER" id="PTHR24006">
    <property type="entry name" value="UBIQUITIN CARBOXYL-TERMINAL HYDROLASE"/>
    <property type="match status" value="1"/>
</dbReference>
<evidence type="ECO:0000313" key="10">
    <source>
        <dbReference type="EMBL" id="KAF8467128.1"/>
    </source>
</evidence>
<dbReference type="Proteomes" id="UP000759537">
    <property type="component" value="Unassembled WGS sequence"/>
</dbReference>
<dbReference type="InterPro" id="IPR045338">
    <property type="entry name" value="DUF6535"/>
</dbReference>
<feature type="region of interest" description="Disordered" evidence="7">
    <location>
        <begin position="931"/>
        <end position="958"/>
    </location>
</feature>
<keyword evidence="8" id="KW-1133">Transmembrane helix</keyword>
<dbReference type="GO" id="GO:0004843">
    <property type="term" value="F:cysteine-type deubiquitinase activity"/>
    <property type="evidence" value="ECO:0007669"/>
    <property type="project" value="UniProtKB-EC"/>
</dbReference>
<sequence>MSQATHRVIEVGNNPDGHPDRPQLTPNPPSQGESNFGDSSGPFFSLYSKIAEEEDKKMVYHWQKDADGIVIFAGLFSAAVAALLAVTVQDLRPNSQDTSAFYLGNIYGVLADPNVTRPSIPSPAAKPPPFSPPRYAVWVNSLWFLSLVMSLSCALWATSLQQWARRYIRLTQPARCSPEKRARMRTFFANGVDKMGIPWAVEGLPTLLHFSLFLFFGGLVIFLFNVNQEVFTRVVWWIGLFSIVYGLITLLPLIRHDSPYNTPLSTPAWFLYTRIPYVAFKVLSFIIAVIIYSICAFIPFSASIIFKVLPFITSDQNKRYVDHIAGYLYGIWEYLESIYDIWQPRSVRWLLGSVEKAEETASEQSSEIDVRILGWTTHALGDDDSLEKFFETIPGLFNSKLVNLERDFPLTDLKTFWDALDGLMGHTLSSNSVTDTVKSRRVTICRDIINMMPSPIDYWKNLRSHFKQAPVTMERLQAISRWFAHEDYSIADRARVEAAKSLASIMMQEPDDVWIAFASDMCGLAAQDLRNNIAHGRDNVFLATLIHVSRRAIHSKELDLVLALNDFDIRHTLPGLQHDFCTLWNELVQEAKKQGSPATPVYILRRIRRFYIALHDQGTYTAPAAFSASAEDYEILWQRSTYPLCSIASHRPNSVTQTTDSSDDSSHRSASAGNTVLQQVKQANVIPGPSSPFDPTTPSEITDGYQVPAATSPALPIHTSPHPTDASLPAAVAAAPQDIPPAASLSRPREGTMLQDIVTSRAEPDTSEILSPTSTLAPTPTLALVPESIPPVLNESLTSNHADAVPASNPFLPVSSVAGFSVSVPTSPPPSRVLPLPNAEFLALLNGTTPSRPTGKAALPRLRVRGLVNTGGMCFANALLQLLVHSPPFWDLFRKLGDLKGQHGGGPEPGGCATPLVDAMIIFFEEFVSKEKPPPTQQPLQPAAKGKSREADEKQHKITDSFEPTYLYEAMKEKRQLKHLLDGKHEGAEEFLGLYLDALDEELVELQTYISTHQATSVPSVEDFEGEAKSAEGQTESERRNYTGSPVESPISRIFGGRSRSTARVPSRPDTVTTEAWQSLKLHTQPDSVHTIQDALAHISQPQPVQVSQSSSSDASQEVLLEALPPVLVLHLERFMYDAATDGIVKISKPVQFAPELEIPLEIMAPVAGKSAEPVHYKLYGVLYHHGESAGSGHYTVDVLHPNGDSGSGEGWLHIDDEDVNAVRREDVFEGHDNERMDNQRAYMLFYCRTAAAWT</sequence>
<feature type="compositionally biased region" description="Basic and acidic residues" evidence="7">
    <location>
        <begin position="947"/>
        <end position="958"/>
    </location>
</feature>
<dbReference type="EC" id="3.4.19.12" evidence="2"/>
<keyword evidence="8" id="KW-0472">Membrane</keyword>
<dbReference type="AlphaFoldDB" id="A0A9P5MLB0"/>
<feature type="compositionally biased region" description="Polar residues" evidence="7">
    <location>
        <begin position="1059"/>
        <end position="1070"/>
    </location>
</feature>
<dbReference type="InterPro" id="IPR050164">
    <property type="entry name" value="Peptidase_C19"/>
</dbReference>
<reference evidence="10" key="2">
    <citation type="journal article" date="2020" name="Nat. Commun.">
        <title>Large-scale genome sequencing of mycorrhizal fungi provides insights into the early evolution of symbiotic traits.</title>
        <authorList>
            <person name="Miyauchi S."/>
            <person name="Kiss E."/>
            <person name="Kuo A."/>
            <person name="Drula E."/>
            <person name="Kohler A."/>
            <person name="Sanchez-Garcia M."/>
            <person name="Morin E."/>
            <person name="Andreopoulos B."/>
            <person name="Barry K.W."/>
            <person name="Bonito G."/>
            <person name="Buee M."/>
            <person name="Carver A."/>
            <person name="Chen C."/>
            <person name="Cichocki N."/>
            <person name="Clum A."/>
            <person name="Culley D."/>
            <person name="Crous P.W."/>
            <person name="Fauchery L."/>
            <person name="Girlanda M."/>
            <person name="Hayes R.D."/>
            <person name="Keri Z."/>
            <person name="LaButti K."/>
            <person name="Lipzen A."/>
            <person name="Lombard V."/>
            <person name="Magnuson J."/>
            <person name="Maillard F."/>
            <person name="Murat C."/>
            <person name="Nolan M."/>
            <person name="Ohm R.A."/>
            <person name="Pangilinan J."/>
            <person name="Pereira M.F."/>
            <person name="Perotto S."/>
            <person name="Peter M."/>
            <person name="Pfister S."/>
            <person name="Riley R."/>
            <person name="Sitrit Y."/>
            <person name="Stielow J.B."/>
            <person name="Szollosi G."/>
            <person name="Zifcakova L."/>
            <person name="Stursova M."/>
            <person name="Spatafora J.W."/>
            <person name="Tedersoo L."/>
            <person name="Vaario L.M."/>
            <person name="Yamada A."/>
            <person name="Yan M."/>
            <person name="Wang P."/>
            <person name="Xu J."/>
            <person name="Bruns T."/>
            <person name="Baldrian P."/>
            <person name="Vilgalys R."/>
            <person name="Dunand C."/>
            <person name="Henrissat B."/>
            <person name="Grigoriev I.V."/>
            <person name="Hibbett D."/>
            <person name="Nagy L.G."/>
            <person name="Martin F.M."/>
        </authorList>
    </citation>
    <scope>NUCLEOTIDE SEQUENCE</scope>
    <source>
        <strain evidence="10">Prilba</strain>
    </source>
</reference>
<dbReference type="Pfam" id="PF20153">
    <property type="entry name" value="DUF6535"/>
    <property type="match status" value="1"/>
</dbReference>
<feature type="transmembrane region" description="Helical" evidence="8">
    <location>
        <begin position="66"/>
        <end position="88"/>
    </location>
</feature>
<dbReference type="InterPro" id="IPR038765">
    <property type="entry name" value="Papain-like_cys_pep_sf"/>
</dbReference>
<name>A0A9P5MLB0_9AGAM</name>
<dbReference type="CDD" id="cd02257">
    <property type="entry name" value="Peptidase_C19"/>
    <property type="match status" value="1"/>
</dbReference>
<protein>
    <recommendedName>
        <fullName evidence="2">ubiquitinyl hydrolase 1</fullName>
        <ecNumber evidence="2">3.4.19.12</ecNumber>
    </recommendedName>
</protein>
<dbReference type="GO" id="GO:0006508">
    <property type="term" value="P:proteolysis"/>
    <property type="evidence" value="ECO:0007669"/>
    <property type="project" value="UniProtKB-KW"/>
</dbReference>
<keyword evidence="4" id="KW-0833">Ubl conjugation pathway</keyword>
<proteinExistence type="predicted"/>
<evidence type="ECO:0000256" key="2">
    <source>
        <dbReference type="ARBA" id="ARBA00012759"/>
    </source>
</evidence>
<evidence type="ECO:0000256" key="1">
    <source>
        <dbReference type="ARBA" id="ARBA00000707"/>
    </source>
</evidence>
<dbReference type="PROSITE" id="PS00972">
    <property type="entry name" value="USP_1"/>
    <property type="match status" value="1"/>
</dbReference>
<feature type="compositionally biased region" description="Basic and acidic residues" evidence="7">
    <location>
        <begin position="1026"/>
        <end position="1041"/>
    </location>
</feature>
<dbReference type="GO" id="GO:0016579">
    <property type="term" value="P:protein deubiquitination"/>
    <property type="evidence" value="ECO:0007669"/>
    <property type="project" value="InterPro"/>
</dbReference>
<accession>A0A9P5MLB0</accession>
<evidence type="ECO:0000259" key="9">
    <source>
        <dbReference type="PROSITE" id="PS50235"/>
    </source>
</evidence>
<dbReference type="GO" id="GO:0005829">
    <property type="term" value="C:cytosol"/>
    <property type="evidence" value="ECO:0007669"/>
    <property type="project" value="TreeGrafter"/>
</dbReference>
<organism evidence="10 11">
    <name type="scientific">Russula ochroleuca</name>
    <dbReference type="NCBI Taxonomy" id="152965"/>
    <lineage>
        <taxon>Eukaryota</taxon>
        <taxon>Fungi</taxon>
        <taxon>Dikarya</taxon>
        <taxon>Basidiomycota</taxon>
        <taxon>Agaricomycotina</taxon>
        <taxon>Agaricomycetes</taxon>
        <taxon>Russulales</taxon>
        <taxon>Russulaceae</taxon>
        <taxon>Russula</taxon>
    </lineage>
</organism>
<dbReference type="EMBL" id="WHVB01000037">
    <property type="protein sequence ID" value="KAF8467128.1"/>
    <property type="molecule type" value="Genomic_DNA"/>
</dbReference>
<evidence type="ECO:0000256" key="8">
    <source>
        <dbReference type="SAM" id="Phobius"/>
    </source>
</evidence>
<feature type="region of interest" description="Disordered" evidence="7">
    <location>
        <begin position="1016"/>
        <end position="1070"/>
    </location>
</feature>
<keyword evidence="3" id="KW-0645">Protease</keyword>
<feature type="region of interest" description="Disordered" evidence="7">
    <location>
        <begin position="11"/>
        <end position="38"/>
    </location>
</feature>
<dbReference type="InterPro" id="IPR001394">
    <property type="entry name" value="Peptidase_C19_UCH"/>
</dbReference>
<feature type="region of interest" description="Disordered" evidence="7">
    <location>
        <begin position="684"/>
        <end position="706"/>
    </location>
</feature>
<dbReference type="PROSITE" id="PS00973">
    <property type="entry name" value="USP_2"/>
    <property type="match status" value="1"/>
</dbReference>
<keyword evidence="6" id="KW-0788">Thiol protease</keyword>
<feature type="transmembrane region" description="Helical" evidence="8">
    <location>
        <begin position="135"/>
        <end position="157"/>
    </location>
</feature>
<evidence type="ECO:0000256" key="6">
    <source>
        <dbReference type="ARBA" id="ARBA00022807"/>
    </source>
</evidence>
<dbReference type="Gene3D" id="3.90.70.10">
    <property type="entry name" value="Cysteine proteinases"/>
    <property type="match status" value="1"/>
</dbReference>
<feature type="region of interest" description="Disordered" evidence="7">
    <location>
        <begin position="651"/>
        <end position="671"/>
    </location>
</feature>
<keyword evidence="5" id="KW-0378">Hydrolase</keyword>
<keyword evidence="11" id="KW-1185">Reference proteome</keyword>
<gene>
    <name evidence="10" type="ORF">DFH94DRAFT_848320</name>
</gene>
<feature type="transmembrane region" description="Helical" evidence="8">
    <location>
        <begin position="236"/>
        <end position="254"/>
    </location>
</feature>
<dbReference type="InterPro" id="IPR028889">
    <property type="entry name" value="USP"/>
</dbReference>
<dbReference type="InterPro" id="IPR018200">
    <property type="entry name" value="USP_CS"/>
</dbReference>
<reference evidence="10" key="1">
    <citation type="submission" date="2019-10" db="EMBL/GenBank/DDBJ databases">
        <authorList>
            <consortium name="DOE Joint Genome Institute"/>
            <person name="Kuo A."/>
            <person name="Miyauchi S."/>
            <person name="Kiss E."/>
            <person name="Drula E."/>
            <person name="Kohler A."/>
            <person name="Sanchez-Garcia M."/>
            <person name="Andreopoulos B."/>
            <person name="Barry K.W."/>
            <person name="Bonito G."/>
            <person name="Buee M."/>
            <person name="Carver A."/>
            <person name="Chen C."/>
            <person name="Cichocki N."/>
            <person name="Clum A."/>
            <person name="Culley D."/>
            <person name="Crous P.W."/>
            <person name="Fauchery L."/>
            <person name="Girlanda M."/>
            <person name="Hayes R."/>
            <person name="Keri Z."/>
            <person name="LaButti K."/>
            <person name="Lipzen A."/>
            <person name="Lombard V."/>
            <person name="Magnuson J."/>
            <person name="Maillard F."/>
            <person name="Morin E."/>
            <person name="Murat C."/>
            <person name="Nolan M."/>
            <person name="Ohm R."/>
            <person name="Pangilinan J."/>
            <person name="Pereira M."/>
            <person name="Perotto S."/>
            <person name="Peter M."/>
            <person name="Riley R."/>
            <person name="Sitrit Y."/>
            <person name="Stielow B."/>
            <person name="Szollosi G."/>
            <person name="Zifcakova L."/>
            <person name="Stursova M."/>
            <person name="Spatafora J.W."/>
            <person name="Tedersoo L."/>
            <person name="Vaario L.-M."/>
            <person name="Yamada A."/>
            <person name="Yan M."/>
            <person name="Wang P."/>
            <person name="Xu J."/>
            <person name="Bruns T."/>
            <person name="Baldrian P."/>
            <person name="Vilgalys R."/>
            <person name="Henrissat B."/>
            <person name="Grigoriev I.V."/>
            <person name="Hibbett D."/>
            <person name="Nagy L.G."/>
            <person name="Martin F.M."/>
        </authorList>
    </citation>
    <scope>NUCLEOTIDE SEQUENCE</scope>
    <source>
        <strain evidence="10">Prilba</strain>
    </source>
</reference>
<comment type="catalytic activity">
    <reaction evidence="1">
        <text>Thiol-dependent hydrolysis of ester, thioester, amide, peptide and isopeptide bonds formed by the C-terminal Gly of ubiquitin (a 76-residue protein attached to proteins as an intracellular targeting signal).</text>
        <dbReference type="EC" id="3.4.19.12"/>
    </reaction>
</comment>
<evidence type="ECO:0000256" key="4">
    <source>
        <dbReference type="ARBA" id="ARBA00022786"/>
    </source>
</evidence>
<keyword evidence="8" id="KW-0812">Transmembrane</keyword>